<proteinExistence type="predicted"/>
<comment type="caution">
    <text evidence="1">The sequence shown here is derived from an EMBL/GenBank/DDBJ whole genome shotgun (WGS) entry which is preliminary data.</text>
</comment>
<dbReference type="AlphaFoldDB" id="A0AA38M2I6"/>
<accession>A0AA38M2I6</accession>
<evidence type="ECO:0000313" key="1">
    <source>
        <dbReference type="EMBL" id="KAJ3639982.1"/>
    </source>
</evidence>
<reference evidence="1" key="1">
    <citation type="journal article" date="2023" name="G3 (Bethesda)">
        <title>Whole genome assemblies of Zophobas morio and Tenebrio molitor.</title>
        <authorList>
            <person name="Kaur S."/>
            <person name="Stinson S.A."/>
            <person name="diCenzo G.C."/>
        </authorList>
    </citation>
    <scope>NUCLEOTIDE SEQUENCE</scope>
    <source>
        <strain evidence="1">QUZm001</strain>
    </source>
</reference>
<dbReference type="Proteomes" id="UP001168821">
    <property type="component" value="Unassembled WGS sequence"/>
</dbReference>
<keyword evidence="2" id="KW-1185">Reference proteome</keyword>
<dbReference type="EMBL" id="JALNTZ010000010">
    <property type="protein sequence ID" value="KAJ3639982.1"/>
    <property type="molecule type" value="Genomic_DNA"/>
</dbReference>
<protein>
    <submittedName>
        <fullName evidence="1">Uncharacterized protein</fullName>
    </submittedName>
</protein>
<gene>
    <name evidence="1" type="ORF">Zmor_003308</name>
</gene>
<organism evidence="1 2">
    <name type="scientific">Zophobas morio</name>
    <dbReference type="NCBI Taxonomy" id="2755281"/>
    <lineage>
        <taxon>Eukaryota</taxon>
        <taxon>Metazoa</taxon>
        <taxon>Ecdysozoa</taxon>
        <taxon>Arthropoda</taxon>
        <taxon>Hexapoda</taxon>
        <taxon>Insecta</taxon>
        <taxon>Pterygota</taxon>
        <taxon>Neoptera</taxon>
        <taxon>Endopterygota</taxon>
        <taxon>Coleoptera</taxon>
        <taxon>Polyphaga</taxon>
        <taxon>Cucujiformia</taxon>
        <taxon>Tenebrionidae</taxon>
        <taxon>Zophobas</taxon>
    </lineage>
</organism>
<sequence>MFGKRRKGNRDRDATTRREIDMFRPTCLKGRLHKISAVHTTACLIRLCCRSCRHVLAASLLVPAWTAPAAAGLNQPYGDRGVSGARHRGRRAGTLRVAVIRHLELDEFAVGRLLQAPKQVVVLQLEYVLLSVVVVQFYPGFLRGQTGLCGLLFADKSRPR</sequence>
<name>A0AA38M2I6_9CUCU</name>
<evidence type="ECO:0000313" key="2">
    <source>
        <dbReference type="Proteomes" id="UP001168821"/>
    </source>
</evidence>